<evidence type="ECO:0000313" key="3">
    <source>
        <dbReference type="EMBL" id="AVP98255.1"/>
    </source>
</evidence>
<name>A0A2P1PTT9_9GAMM</name>
<evidence type="ECO:0000313" key="4">
    <source>
        <dbReference type="Proteomes" id="UP000241074"/>
    </source>
</evidence>
<proteinExistence type="predicted"/>
<gene>
    <name evidence="3" type="ORF">C7S18_14100</name>
</gene>
<dbReference type="Proteomes" id="UP000241074">
    <property type="component" value="Chromosome"/>
</dbReference>
<reference evidence="3 4" key="2">
    <citation type="submission" date="2018-03" db="EMBL/GenBank/DDBJ databases">
        <authorList>
            <person name="Keele B.F."/>
        </authorList>
    </citation>
    <scope>NUCLEOTIDE SEQUENCE [LARGE SCALE GENOMIC DNA]</scope>
    <source>
        <strain evidence="3 4">D13</strain>
    </source>
</reference>
<feature type="chain" id="PRO_5015163283" evidence="2">
    <location>
        <begin position="23"/>
        <end position="76"/>
    </location>
</feature>
<accession>A0A2P1PTT9</accession>
<organism evidence="3 4">
    <name type="scientific">Ahniella affigens</name>
    <dbReference type="NCBI Taxonomy" id="2021234"/>
    <lineage>
        <taxon>Bacteria</taxon>
        <taxon>Pseudomonadati</taxon>
        <taxon>Pseudomonadota</taxon>
        <taxon>Gammaproteobacteria</taxon>
        <taxon>Lysobacterales</taxon>
        <taxon>Rhodanobacteraceae</taxon>
        <taxon>Ahniella</taxon>
    </lineage>
</organism>
<evidence type="ECO:0000256" key="2">
    <source>
        <dbReference type="SAM" id="SignalP"/>
    </source>
</evidence>
<keyword evidence="2" id="KW-0732">Signal</keyword>
<evidence type="ECO:0000256" key="1">
    <source>
        <dbReference type="SAM" id="MobiDB-lite"/>
    </source>
</evidence>
<dbReference type="KEGG" id="xba:C7S18_14100"/>
<keyword evidence="4" id="KW-1185">Reference proteome</keyword>
<reference evidence="3 4" key="1">
    <citation type="submission" date="2018-03" db="EMBL/GenBank/DDBJ databases">
        <title>Ahniella affigens gen. nov., sp. nov., a gammaproteobacterium isolated from sandy soil near a stream.</title>
        <authorList>
            <person name="Ko Y."/>
            <person name="Kim J.-H."/>
        </authorList>
    </citation>
    <scope>NUCLEOTIDE SEQUENCE [LARGE SCALE GENOMIC DNA]</scope>
    <source>
        <strain evidence="3 4">D13</strain>
    </source>
</reference>
<dbReference type="EMBL" id="CP027860">
    <property type="protein sequence ID" value="AVP98255.1"/>
    <property type="molecule type" value="Genomic_DNA"/>
</dbReference>
<dbReference type="RefSeq" id="WP_106892175.1">
    <property type="nucleotide sequence ID" value="NZ_CP027860.1"/>
</dbReference>
<feature type="signal peptide" evidence="2">
    <location>
        <begin position="1"/>
        <end position="22"/>
    </location>
</feature>
<dbReference type="AlphaFoldDB" id="A0A2P1PTT9"/>
<protein>
    <submittedName>
        <fullName evidence="3">Uncharacterized protein</fullName>
    </submittedName>
</protein>
<sequence length="76" mass="8409">MNSSLTDLLASLLFLVAQSTLPAVLPTQKVQLENLRPQVAATATQSDQGGKVRTGRKRVSHTPYYDFGRRHTRAKD</sequence>
<feature type="region of interest" description="Disordered" evidence="1">
    <location>
        <begin position="40"/>
        <end position="76"/>
    </location>
</feature>